<feature type="region of interest" description="Disordered" evidence="1">
    <location>
        <begin position="276"/>
        <end position="297"/>
    </location>
</feature>
<keyword evidence="4" id="KW-1185">Reference proteome</keyword>
<dbReference type="AlphaFoldDB" id="A0A3S8U6N1"/>
<protein>
    <submittedName>
        <fullName evidence="3">YjbH domain-containing protein</fullName>
    </submittedName>
</protein>
<feature type="chain" id="PRO_5019053938" evidence="2">
    <location>
        <begin position="26"/>
        <end position="703"/>
    </location>
</feature>
<accession>A0A3S8U6N1</accession>
<sequence length="703" mass="76777">MLNLPLRLLASVAVTSLLWGGPAVAEMTKSLNINGTTGLIDMPSGEAQDDATFSFSTALFGPISRTTISFQFTERLSASFRFLAWRDWNSVVPGADEIKDRAFDIRYMLLKESDFVPSLTIGLIDFTGEGRFSSEYIAATKSIGDRVKVTAGLGWGRLGSEGSIGKLFGDRPALDDSDIGTPNSDQWFRGDAAPFAGVEVKLTDNWTFKGEYSSDAYVLEDDERGFFERESPFNFGFEYQKGPNTRYGIYSLYGSEVGLVFHLILDPKNRATGGVMGPAPVPVKARPSRARDPDAYDRGWVTQPDAGPLLRKNLAKRLAVDGIVIEDLAYTATTAQLRIRINRIDAGSQAIGRTARALSHVMPASVEVFEIVPVVNGIGASKVTIRRRDLEELEFAPDNGTLLRERVTITEAGPAPANGVGSENLYPKFFWSLRPAFRMAEPLKGDVGLRLSGSYSIRPGLQLSGSIYGSIAGNVDRSGDPSDSVLPHVRTDGSRYSKFGDPGLETLTLAWYARPAADIYSRVTLGYLERMHAGISGEVLWKPADSNLGLGVELNYTKQRDTNGGLGFDEYDYDIVTGYVSAYYEFGNGYVGQLDVGRYLAGDVGATVSLDRIFVNGWRVGAFATVTDVSAEDFGDGGFDKGIRFSVPLSWALGNEVKNTFSQTLRPEIGDGGARVNVNGRLYESIREYHSDGLDSEWGRVWR</sequence>
<feature type="signal peptide" evidence="2">
    <location>
        <begin position="1"/>
        <end position="25"/>
    </location>
</feature>
<evidence type="ECO:0000256" key="1">
    <source>
        <dbReference type="SAM" id="MobiDB-lite"/>
    </source>
</evidence>
<evidence type="ECO:0000313" key="4">
    <source>
        <dbReference type="Proteomes" id="UP000282002"/>
    </source>
</evidence>
<dbReference type="EMBL" id="CP034328">
    <property type="protein sequence ID" value="AZL59253.1"/>
    <property type="molecule type" value="Genomic_DNA"/>
</dbReference>
<dbReference type="KEGG" id="taw:EI545_10600"/>
<dbReference type="Proteomes" id="UP000282002">
    <property type="component" value="Chromosome"/>
</dbReference>
<evidence type="ECO:0000313" key="3">
    <source>
        <dbReference type="EMBL" id="AZL59253.1"/>
    </source>
</evidence>
<dbReference type="InterPro" id="IPR010344">
    <property type="entry name" value="YbjH"/>
</dbReference>
<dbReference type="Pfam" id="PF06082">
    <property type="entry name" value="YjbH"/>
    <property type="match status" value="1"/>
</dbReference>
<evidence type="ECO:0000256" key="2">
    <source>
        <dbReference type="SAM" id="SignalP"/>
    </source>
</evidence>
<dbReference type="OrthoDB" id="19542at2"/>
<proteinExistence type="predicted"/>
<keyword evidence="2" id="KW-0732">Signal</keyword>
<gene>
    <name evidence="3" type="ORF">EI545_10600</name>
</gene>
<name>A0A3S8U6N1_9RHOB</name>
<reference evidence="3 4" key="1">
    <citation type="submission" date="2018-12" db="EMBL/GenBank/DDBJ databases">
        <title>Complete genome sequencing of Tabrizicola sp. K13M18.</title>
        <authorList>
            <person name="Bae J.-W."/>
        </authorList>
    </citation>
    <scope>NUCLEOTIDE SEQUENCE [LARGE SCALE GENOMIC DNA]</scope>
    <source>
        <strain evidence="3 4">K13M18</strain>
    </source>
</reference>
<organism evidence="3 4">
    <name type="scientific">Tabrizicola piscis</name>
    <dbReference type="NCBI Taxonomy" id="2494374"/>
    <lineage>
        <taxon>Bacteria</taxon>
        <taxon>Pseudomonadati</taxon>
        <taxon>Pseudomonadota</taxon>
        <taxon>Alphaproteobacteria</taxon>
        <taxon>Rhodobacterales</taxon>
        <taxon>Paracoccaceae</taxon>
        <taxon>Tabrizicola</taxon>
    </lineage>
</organism>